<gene>
    <name evidence="2" type="ordered locus">Os02g0293050</name>
    <name evidence="2" type="ORF">OSNPB_020293050</name>
</gene>
<proteinExistence type="predicted"/>
<evidence type="ECO:0000256" key="1">
    <source>
        <dbReference type="SAM" id="MobiDB-lite"/>
    </source>
</evidence>
<feature type="compositionally biased region" description="Basic and acidic residues" evidence="1">
    <location>
        <begin position="73"/>
        <end position="86"/>
    </location>
</feature>
<dbReference type="InParanoid" id="A0A0N7KF46"/>
<feature type="compositionally biased region" description="Basic residues" evidence="1">
    <location>
        <begin position="87"/>
        <end position="100"/>
    </location>
</feature>
<dbReference type="PaxDb" id="39947-A0A0N7KF46"/>
<keyword evidence="3" id="KW-1185">Reference proteome</keyword>
<feature type="compositionally biased region" description="Acidic residues" evidence="1">
    <location>
        <begin position="1"/>
        <end position="11"/>
    </location>
</feature>
<feature type="non-terminal residue" evidence="2">
    <location>
        <position position="244"/>
    </location>
</feature>
<reference evidence="2 3" key="3">
    <citation type="journal article" date="2013" name="Rice">
        <title>Improvement of the Oryza sativa Nipponbare reference genome using next generation sequence and optical map data.</title>
        <authorList>
            <person name="Kawahara Y."/>
            <person name="de la Bastide M."/>
            <person name="Hamilton J.P."/>
            <person name="Kanamori H."/>
            <person name="McCombie W.R."/>
            <person name="Ouyang S."/>
            <person name="Schwartz D.C."/>
            <person name="Tanaka T."/>
            <person name="Wu J."/>
            <person name="Zhou S."/>
            <person name="Childs K.L."/>
            <person name="Davidson R.M."/>
            <person name="Lin H."/>
            <person name="Quesada-Ocampo L."/>
            <person name="Vaillancourt B."/>
            <person name="Sakai H."/>
            <person name="Lee S.S."/>
            <person name="Kim J."/>
            <person name="Numa H."/>
            <person name="Itoh T."/>
            <person name="Buell C.R."/>
            <person name="Matsumoto T."/>
        </authorList>
    </citation>
    <scope>NUCLEOTIDE SEQUENCE [LARGE SCALE GENOMIC DNA]</scope>
    <source>
        <strain evidence="3">cv. Nipponbare</strain>
    </source>
</reference>
<organism evidence="2 3">
    <name type="scientific">Oryza sativa subsp. japonica</name>
    <name type="common">Rice</name>
    <dbReference type="NCBI Taxonomy" id="39947"/>
    <lineage>
        <taxon>Eukaryota</taxon>
        <taxon>Viridiplantae</taxon>
        <taxon>Streptophyta</taxon>
        <taxon>Embryophyta</taxon>
        <taxon>Tracheophyta</taxon>
        <taxon>Spermatophyta</taxon>
        <taxon>Magnoliopsida</taxon>
        <taxon>Liliopsida</taxon>
        <taxon>Poales</taxon>
        <taxon>Poaceae</taxon>
        <taxon>BOP clade</taxon>
        <taxon>Oryzoideae</taxon>
        <taxon>Oryzeae</taxon>
        <taxon>Oryzinae</taxon>
        <taxon>Oryza</taxon>
        <taxon>Oryza sativa</taxon>
    </lineage>
</organism>
<feature type="region of interest" description="Disordered" evidence="1">
    <location>
        <begin position="189"/>
        <end position="224"/>
    </location>
</feature>
<name>A0A0N7KF46_ORYSJ</name>
<protein>
    <submittedName>
        <fullName evidence="2">Os02g0293050 protein</fullName>
    </submittedName>
</protein>
<dbReference type="EMBL" id="AP014958">
    <property type="protein sequence ID" value="BAS78201.1"/>
    <property type="molecule type" value="Genomic_DNA"/>
</dbReference>
<sequence length="244" mass="26967">EHGDGPEEPEEDRAGEVEGARAERPEVAAAVERRGDVVDGEARAAAALDQAHRHVHEGAGVAVVPDGLHVQEERHQEAHQDGEEFHRQRRLARGAHHQRRAREEPIAAAAAGGGHEDGDEGAERDGRGRQQRRRHDVVPDRLHRQHRVLPRRLLYPPEPRHSGDLILISLATKTRSSVRTNLHDVADPDAAVDGVDADDGGRRAAADAEEQPCVVPHHERHPQRDQHVVQLLLPHRSPHARLTA</sequence>
<feature type="non-terminal residue" evidence="2">
    <location>
        <position position="1"/>
    </location>
</feature>
<reference evidence="2 3" key="2">
    <citation type="journal article" date="2013" name="Plant Cell Physiol.">
        <title>Rice Annotation Project Database (RAP-DB): an integrative and interactive database for rice genomics.</title>
        <authorList>
            <person name="Sakai H."/>
            <person name="Lee S.S."/>
            <person name="Tanaka T."/>
            <person name="Numa H."/>
            <person name="Kim J."/>
            <person name="Kawahara Y."/>
            <person name="Wakimoto H."/>
            <person name="Yang C.C."/>
            <person name="Iwamoto M."/>
            <person name="Abe T."/>
            <person name="Yamada Y."/>
            <person name="Muto A."/>
            <person name="Inokuchi H."/>
            <person name="Ikemura T."/>
            <person name="Matsumoto T."/>
            <person name="Sasaki T."/>
            <person name="Itoh T."/>
        </authorList>
    </citation>
    <scope>NUCLEOTIDE SEQUENCE [LARGE SCALE GENOMIC DNA]</scope>
    <source>
        <strain evidence="3">cv. Nipponbare</strain>
    </source>
</reference>
<feature type="compositionally biased region" description="Basic and acidic residues" evidence="1">
    <location>
        <begin position="12"/>
        <end position="35"/>
    </location>
</feature>
<accession>A0A0N7KF46</accession>
<reference evidence="3" key="1">
    <citation type="journal article" date="2005" name="Nature">
        <title>The map-based sequence of the rice genome.</title>
        <authorList>
            <consortium name="International rice genome sequencing project (IRGSP)"/>
            <person name="Matsumoto T."/>
            <person name="Wu J."/>
            <person name="Kanamori H."/>
            <person name="Katayose Y."/>
            <person name="Fujisawa M."/>
            <person name="Namiki N."/>
            <person name="Mizuno H."/>
            <person name="Yamamoto K."/>
            <person name="Antonio B.A."/>
            <person name="Baba T."/>
            <person name="Sakata K."/>
            <person name="Nagamura Y."/>
            <person name="Aoki H."/>
            <person name="Arikawa K."/>
            <person name="Arita K."/>
            <person name="Bito T."/>
            <person name="Chiden Y."/>
            <person name="Fujitsuka N."/>
            <person name="Fukunaka R."/>
            <person name="Hamada M."/>
            <person name="Harada C."/>
            <person name="Hayashi A."/>
            <person name="Hijishita S."/>
            <person name="Honda M."/>
            <person name="Hosokawa S."/>
            <person name="Ichikawa Y."/>
            <person name="Idonuma A."/>
            <person name="Iijima M."/>
            <person name="Ikeda M."/>
            <person name="Ikeno M."/>
            <person name="Ito K."/>
            <person name="Ito S."/>
            <person name="Ito T."/>
            <person name="Ito Y."/>
            <person name="Ito Y."/>
            <person name="Iwabuchi A."/>
            <person name="Kamiya K."/>
            <person name="Karasawa W."/>
            <person name="Kurita K."/>
            <person name="Katagiri S."/>
            <person name="Kikuta A."/>
            <person name="Kobayashi H."/>
            <person name="Kobayashi N."/>
            <person name="Machita K."/>
            <person name="Maehara T."/>
            <person name="Masukawa M."/>
            <person name="Mizubayashi T."/>
            <person name="Mukai Y."/>
            <person name="Nagasaki H."/>
            <person name="Nagata Y."/>
            <person name="Naito S."/>
            <person name="Nakashima M."/>
            <person name="Nakama Y."/>
            <person name="Nakamichi Y."/>
            <person name="Nakamura M."/>
            <person name="Meguro A."/>
            <person name="Negishi M."/>
            <person name="Ohta I."/>
            <person name="Ohta T."/>
            <person name="Okamoto M."/>
            <person name="Ono N."/>
            <person name="Saji S."/>
            <person name="Sakaguchi M."/>
            <person name="Sakai K."/>
            <person name="Shibata M."/>
            <person name="Shimokawa T."/>
            <person name="Song J."/>
            <person name="Takazaki Y."/>
            <person name="Terasawa K."/>
            <person name="Tsugane M."/>
            <person name="Tsuji K."/>
            <person name="Ueda S."/>
            <person name="Waki K."/>
            <person name="Yamagata H."/>
            <person name="Yamamoto M."/>
            <person name="Yamamoto S."/>
            <person name="Yamane H."/>
            <person name="Yoshiki S."/>
            <person name="Yoshihara R."/>
            <person name="Yukawa K."/>
            <person name="Zhong H."/>
            <person name="Yano M."/>
            <person name="Yuan Q."/>
            <person name="Ouyang S."/>
            <person name="Liu J."/>
            <person name="Jones K.M."/>
            <person name="Gansberger K."/>
            <person name="Moffat K."/>
            <person name="Hill J."/>
            <person name="Bera J."/>
            <person name="Fadrosh D."/>
            <person name="Jin S."/>
            <person name="Johri S."/>
            <person name="Kim M."/>
            <person name="Overton L."/>
            <person name="Reardon M."/>
            <person name="Tsitrin T."/>
            <person name="Vuong H."/>
            <person name="Weaver B."/>
            <person name="Ciecko A."/>
            <person name="Tallon L."/>
            <person name="Jackson J."/>
            <person name="Pai G."/>
            <person name="Aken S.V."/>
            <person name="Utterback T."/>
            <person name="Reidmuller S."/>
            <person name="Feldblyum T."/>
            <person name="Hsiao J."/>
            <person name="Zismann V."/>
            <person name="Iobst S."/>
            <person name="de Vazeille A.R."/>
            <person name="Buell C.R."/>
            <person name="Ying K."/>
            <person name="Li Y."/>
            <person name="Lu T."/>
            <person name="Huang Y."/>
            <person name="Zhao Q."/>
            <person name="Feng Q."/>
            <person name="Zhang L."/>
            <person name="Zhu J."/>
            <person name="Weng Q."/>
            <person name="Mu J."/>
            <person name="Lu Y."/>
            <person name="Fan D."/>
            <person name="Liu Y."/>
            <person name="Guan J."/>
            <person name="Zhang Y."/>
            <person name="Yu S."/>
            <person name="Liu X."/>
            <person name="Zhang Y."/>
            <person name="Hong G."/>
            <person name="Han B."/>
            <person name="Choisne N."/>
            <person name="Demange N."/>
            <person name="Orjeda G."/>
            <person name="Samain S."/>
            <person name="Cattolico L."/>
            <person name="Pelletier E."/>
            <person name="Couloux A."/>
            <person name="Segurens B."/>
            <person name="Wincker P."/>
            <person name="D'Hont A."/>
            <person name="Scarpelli C."/>
            <person name="Weissenbach J."/>
            <person name="Salanoubat M."/>
            <person name="Quetier F."/>
            <person name="Yu Y."/>
            <person name="Kim H.R."/>
            <person name="Rambo T."/>
            <person name="Currie J."/>
            <person name="Collura K."/>
            <person name="Luo M."/>
            <person name="Yang T."/>
            <person name="Ammiraju J.S.S."/>
            <person name="Engler F."/>
            <person name="Soderlund C."/>
            <person name="Wing R.A."/>
            <person name="Palmer L.E."/>
            <person name="de la Bastide M."/>
            <person name="Spiegel L."/>
            <person name="Nascimento L."/>
            <person name="Zutavern T."/>
            <person name="O'Shaughnessy A."/>
            <person name="Dike S."/>
            <person name="Dedhia N."/>
            <person name="Preston R."/>
            <person name="Balija V."/>
            <person name="McCombie W.R."/>
            <person name="Chow T."/>
            <person name="Chen H."/>
            <person name="Chung M."/>
            <person name="Chen C."/>
            <person name="Shaw J."/>
            <person name="Wu H."/>
            <person name="Hsiao K."/>
            <person name="Chao Y."/>
            <person name="Chu M."/>
            <person name="Cheng C."/>
            <person name="Hour A."/>
            <person name="Lee P."/>
            <person name="Lin S."/>
            <person name="Lin Y."/>
            <person name="Liou J."/>
            <person name="Liu S."/>
            <person name="Hsing Y."/>
            <person name="Raghuvanshi S."/>
            <person name="Mohanty A."/>
            <person name="Bharti A.K."/>
            <person name="Gaur A."/>
            <person name="Gupta V."/>
            <person name="Kumar D."/>
            <person name="Ravi V."/>
            <person name="Vij S."/>
            <person name="Kapur A."/>
            <person name="Khurana P."/>
            <person name="Khurana P."/>
            <person name="Khurana J.P."/>
            <person name="Tyagi A.K."/>
            <person name="Gaikwad K."/>
            <person name="Singh A."/>
            <person name="Dalal V."/>
            <person name="Srivastava S."/>
            <person name="Dixit A."/>
            <person name="Pal A.K."/>
            <person name="Ghazi I.A."/>
            <person name="Yadav M."/>
            <person name="Pandit A."/>
            <person name="Bhargava A."/>
            <person name="Sureshbabu K."/>
            <person name="Batra K."/>
            <person name="Sharma T.R."/>
            <person name="Mohapatra T."/>
            <person name="Singh N.K."/>
            <person name="Messing J."/>
            <person name="Nelson A.B."/>
            <person name="Fuks G."/>
            <person name="Kavchok S."/>
            <person name="Keizer G."/>
            <person name="Linton E."/>
            <person name="Llaca V."/>
            <person name="Song R."/>
            <person name="Tanyolac B."/>
            <person name="Young S."/>
            <person name="Ho-Il K."/>
            <person name="Hahn J.H."/>
            <person name="Sangsakoo G."/>
            <person name="Vanavichit A."/>
            <person name="de Mattos Luiz.A.T."/>
            <person name="Zimmer P.D."/>
            <person name="Malone G."/>
            <person name="Dellagostin O."/>
            <person name="de Oliveira A.C."/>
            <person name="Bevan M."/>
            <person name="Bancroft I."/>
            <person name="Minx P."/>
            <person name="Cordum H."/>
            <person name="Wilson R."/>
            <person name="Cheng Z."/>
            <person name="Jin W."/>
            <person name="Jiang J."/>
            <person name="Leong S.A."/>
            <person name="Iwama H."/>
            <person name="Gojobori T."/>
            <person name="Itoh T."/>
            <person name="Niimura Y."/>
            <person name="Fujii Y."/>
            <person name="Habara T."/>
            <person name="Sakai H."/>
            <person name="Sato Y."/>
            <person name="Wilson G."/>
            <person name="Kumar K."/>
            <person name="McCouch S."/>
            <person name="Juretic N."/>
            <person name="Hoen D."/>
            <person name="Wright S."/>
            <person name="Bruskiewich R."/>
            <person name="Bureau T."/>
            <person name="Miyao A."/>
            <person name="Hirochika H."/>
            <person name="Nishikawa T."/>
            <person name="Kadowaki K."/>
            <person name="Sugiura M."/>
            <person name="Burr B."/>
            <person name="Sasaki T."/>
        </authorList>
    </citation>
    <scope>NUCLEOTIDE SEQUENCE [LARGE SCALE GENOMIC DNA]</scope>
    <source>
        <strain evidence="3">cv. Nipponbare</strain>
    </source>
</reference>
<dbReference type="Proteomes" id="UP000059680">
    <property type="component" value="Chromosome 2"/>
</dbReference>
<evidence type="ECO:0000313" key="2">
    <source>
        <dbReference type="EMBL" id="BAS78201.1"/>
    </source>
</evidence>
<feature type="region of interest" description="Disordered" evidence="1">
    <location>
        <begin position="73"/>
        <end position="138"/>
    </location>
</feature>
<feature type="region of interest" description="Disordered" evidence="1">
    <location>
        <begin position="1"/>
        <end position="35"/>
    </location>
</feature>
<evidence type="ECO:0000313" key="3">
    <source>
        <dbReference type="Proteomes" id="UP000059680"/>
    </source>
</evidence>
<dbReference type="AlphaFoldDB" id="A0A0N7KF46"/>